<name>A0A835U9S0_VANPL</name>
<dbReference type="EMBL" id="JADCNM010000014">
    <property type="protein sequence ID" value="KAG0454324.1"/>
    <property type="molecule type" value="Genomic_DNA"/>
</dbReference>
<dbReference type="OrthoDB" id="1695119at2759"/>
<reference evidence="4 5" key="1">
    <citation type="journal article" date="2020" name="Nat. Food">
        <title>A phased Vanilla planifolia genome enables genetic improvement of flavour and production.</title>
        <authorList>
            <person name="Hasing T."/>
            <person name="Tang H."/>
            <person name="Brym M."/>
            <person name="Khazi F."/>
            <person name="Huang T."/>
            <person name="Chambers A.H."/>
        </authorList>
    </citation>
    <scope>NUCLEOTIDE SEQUENCE [LARGE SCALE GENOMIC DNA]</scope>
    <source>
        <tissue evidence="2">Leaf</tissue>
    </source>
</reference>
<organism evidence="2 4">
    <name type="scientific">Vanilla planifolia</name>
    <name type="common">Vanilla</name>
    <dbReference type="NCBI Taxonomy" id="51239"/>
    <lineage>
        <taxon>Eukaryota</taxon>
        <taxon>Viridiplantae</taxon>
        <taxon>Streptophyta</taxon>
        <taxon>Embryophyta</taxon>
        <taxon>Tracheophyta</taxon>
        <taxon>Spermatophyta</taxon>
        <taxon>Magnoliopsida</taxon>
        <taxon>Liliopsida</taxon>
        <taxon>Asparagales</taxon>
        <taxon>Orchidaceae</taxon>
        <taxon>Vanilloideae</taxon>
        <taxon>Vanilleae</taxon>
        <taxon>Vanilla</taxon>
    </lineage>
</organism>
<keyword evidence="4" id="KW-1185">Reference proteome</keyword>
<dbReference type="AlphaFoldDB" id="A0A835U9S0"/>
<evidence type="ECO:0000313" key="2">
    <source>
        <dbReference type="EMBL" id="KAG0453220.1"/>
    </source>
</evidence>
<dbReference type="EMBL" id="JADCNL010000014">
    <property type="protein sequence ID" value="KAG0453220.1"/>
    <property type="molecule type" value="Genomic_DNA"/>
</dbReference>
<sequence>MPKVYYQRKAVQITVYVVTPTRIKYVSNNDHRRPRHRHQALRHSGNGGYDRKAQLLKYSREMRALAAREPPQTQRKAKEAAQIATTPKPQRRSLKDVAPNPKPPPPIAPEPSLPPSEDLPIAANHDPRLKPKEPPPQPNRSSSLKVLQAQQNPSLPHAKLPRPPPSCFGDWKKALLPGFLARAFGGSTTEKRRKKKMMAASLSDKMNAIMMSSRNRWMRGVEGCQCDHFPMAMVW</sequence>
<evidence type="ECO:0000313" key="3">
    <source>
        <dbReference type="EMBL" id="KAG0454324.1"/>
    </source>
</evidence>
<feature type="compositionally biased region" description="Polar residues" evidence="1">
    <location>
        <begin position="139"/>
        <end position="154"/>
    </location>
</feature>
<evidence type="ECO:0000313" key="4">
    <source>
        <dbReference type="Proteomes" id="UP000636800"/>
    </source>
</evidence>
<feature type="region of interest" description="Disordered" evidence="1">
    <location>
        <begin position="66"/>
        <end position="163"/>
    </location>
</feature>
<gene>
    <name evidence="3" type="ORF">HPP92_025628</name>
    <name evidence="2" type="ORF">HPP92_025884</name>
</gene>
<feature type="compositionally biased region" description="Pro residues" evidence="1">
    <location>
        <begin position="100"/>
        <end position="114"/>
    </location>
</feature>
<evidence type="ECO:0000313" key="5">
    <source>
        <dbReference type="Proteomes" id="UP000639772"/>
    </source>
</evidence>
<evidence type="ECO:0000256" key="1">
    <source>
        <dbReference type="SAM" id="MobiDB-lite"/>
    </source>
</evidence>
<dbReference type="Proteomes" id="UP000639772">
    <property type="component" value="Unassembled WGS sequence"/>
</dbReference>
<comment type="caution">
    <text evidence="2">The sequence shown here is derived from an EMBL/GenBank/DDBJ whole genome shotgun (WGS) entry which is preliminary data.</text>
</comment>
<proteinExistence type="predicted"/>
<feature type="region of interest" description="Disordered" evidence="1">
    <location>
        <begin position="28"/>
        <end position="50"/>
    </location>
</feature>
<dbReference type="Proteomes" id="UP000636800">
    <property type="component" value="Unassembled WGS sequence"/>
</dbReference>
<protein>
    <submittedName>
        <fullName evidence="2">Uncharacterized protein</fullName>
    </submittedName>
</protein>
<accession>A0A835U9S0</accession>
<feature type="compositionally biased region" description="Basic residues" evidence="1">
    <location>
        <begin position="32"/>
        <end position="41"/>
    </location>
</feature>